<comment type="cofactor">
    <cofactor evidence="6">
        <name>Mn(2+)</name>
        <dbReference type="ChEBI" id="CHEBI:29035"/>
    </cofactor>
</comment>
<organism evidence="9 10">
    <name type="scientific">Desulfobacula toluolica (strain DSM 7467 / Tol2)</name>
    <dbReference type="NCBI Taxonomy" id="651182"/>
    <lineage>
        <taxon>Bacteria</taxon>
        <taxon>Pseudomonadati</taxon>
        <taxon>Thermodesulfobacteriota</taxon>
        <taxon>Desulfobacteria</taxon>
        <taxon>Desulfobacterales</taxon>
        <taxon>Desulfobacteraceae</taxon>
        <taxon>Desulfobacula</taxon>
    </lineage>
</organism>
<dbReference type="NCBIfam" id="TIGR01178">
    <property type="entry name" value="ade"/>
    <property type="match status" value="1"/>
</dbReference>
<dbReference type="SUPFAM" id="SSF51338">
    <property type="entry name" value="Composite domain of metallo-dependent hydrolases"/>
    <property type="match status" value="1"/>
</dbReference>
<evidence type="ECO:0000256" key="5">
    <source>
        <dbReference type="ARBA" id="ARBA00047720"/>
    </source>
</evidence>
<dbReference type="Gene3D" id="2.30.40.10">
    <property type="entry name" value="Urease, subunit C, domain 1"/>
    <property type="match status" value="1"/>
</dbReference>
<dbReference type="Pfam" id="PF01979">
    <property type="entry name" value="Amidohydro_1"/>
    <property type="match status" value="1"/>
</dbReference>
<dbReference type="RefSeq" id="WP_014959665.1">
    <property type="nucleotide sequence ID" value="NC_018645.1"/>
</dbReference>
<dbReference type="Proteomes" id="UP000007347">
    <property type="component" value="Chromosome"/>
</dbReference>
<evidence type="ECO:0000313" key="10">
    <source>
        <dbReference type="Proteomes" id="UP000007347"/>
    </source>
</evidence>
<dbReference type="GO" id="GO:0000034">
    <property type="term" value="F:adenine deaminase activity"/>
    <property type="evidence" value="ECO:0007669"/>
    <property type="project" value="UniProtKB-UniRule"/>
</dbReference>
<dbReference type="CDD" id="cd01295">
    <property type="entry name" value="AdeC"/>
    <property type="match status" value="1"/>
</dbReference>
<evidence type="ECO:0000256" key="6">
    <source>
        <dbReference type="HAMAP-Rule" id="MF_01518"/>
    </source>
</evidence>
<dbReference type="HAMAP" id="MF_01518">
    <property type="entry name" value="Adenine_deamin"/>
    <property type="match status" value="1"/>
</dbReference>
<protein>
    <recommendedName>
        <fullName evidence="2 6">Adenine deaminase</fullName>
        <shortName evidence="6">Adenase</shortName>
        <shortName evidence="6">Adenine aminase</shortName>
        <ecNumber evidence="2 6">3.5.4.2</ecNumber>
    </recommendedName>
</protein>
<dbReference type="OrthoDB" id="9775607at2"/>
<feature type="domain" description="Adenine deaminase C-terminal" evidence="8">
    <location>
        <begin position="394"/>
        <end position="561"/>
    </location>
</feature>
<dbReference type="KEGG" id="dto:TOL2_C43320"/>
<sequence length="573" mass="62797">MKNFLHNLAVARGEVPADLLIKNVRVINVISGEIHTGNVAVCDGRFIGFGEYDAKKIIDAQGLYMSPGFIDGHMHFESTMLTLPEFSRAVLQRGTTAVIIDPHEIANVLGLEGIRYVLDSIKQVPLDVFVMLPSCVPATPLETSGDNIGHKDLCAMIHKQGVAGIGEMMNYPAVINGDEEVHQRIAAAKWKKIDGHAPGISAKDLNAYIFSRIDSDHESTSAKEAKEKLQKGMHILIREGTSERNLEDLIGIVTKENSWHFSFATDDKHPDDLLEEGHIDHSLRKSISLGMAPITAYQVATINTANHYGLKNIGAIKPRFWADFVLLSDYKQVKIEAVYKKGVPVLKNQSLICRPLHKIPKLRGTMNPGELSRADFKIPAAGSKILVIDILQGQIVTDKFIATARIKNNYIESDISRDILKIVVIERHNATGRIGKAFVRGLGLKRGAIGSTVAHDAHNIVIAGTNDVDMFAAFQRIKKMQGGLVVVDNNQVVADLPLPVAGLLSNNSFEKTAADLKILKQKVKILGSDHPSLFMILSFLCLSPVPKLKITDLGLVDVEKFAVTSLFADDCIK</sequence>
<dbReference type="InterPro" id="IPR006680">
    <property type="entry name" value="Amidohydro-rel"/>
</dbReference>
<dbReference type="Pfam" id="PF13382">
    <property type="entry name" value="Adenine_deam_C"/>
    <property type="match status" value="1"/>
</dbReference>
<dbReference type="PANTHER" id="PTHR11113">
    <property type="entry name" value="N-ACETYLGLUCOSAMINE-6-PHOSPHATE DEACETYLASE"/>
    <property type="match status" value="1"/>
</dbReference>
<dbReference type="GO" id="GO:0006146">
    <property type="term" value="P:adenine catabolic process"/>
    <property type="evidence" value="ECO:0007669"/>
    <property type="project" value="InterPro"/>
</dbReference>
<evidence type="ECO:0000256" key="2">
    <source>
        <dbReference type="ARBA" id="ARBA00012782"/>
    </source>
</evidence>
<evidence type="ECO:0000256" key="1">
    <source>
        <dbReference type="ARBA" id="ARBA00006773"/>
    </source>
</evidence>
<proteinExistence type="inferred from homology"/>
<dbReference type="Gene3D" id="3.20.20.140">
    <property type="entry name" value="Metal-dependent hydrolases"/>
    <property type="match status" value="1"/>
</dbReference>
<evidence type="ECO:0000259" key="8">
    <source>
        <dbReference type="Pfam" id="PF13382"/>
    </source>
</evidence>
<comment type="similarity">
    <text evidence="1 6">Belongs to the metallo-dependent hydrolases superfamily. Adenine deaminase family.</text>
</comment>
<dbReference type="PATRIC" id="fig|651182.5.peg.5100"/>
<reference evidence="9 10" key="1">
    <citation type="journal article" date="2013" name="Environ. Microbiol.">
        <title>Complete genome, catabolic sub-proteomes and key-metabolites of Desulfobacula toluolica Tol2, a marine, aromatic compound-degrading, sulfate-reducing bacterium.</title>
        <authorList>
            <person name="Wohlbrand L."/>
            <person name="Jacob J.H."/>
            <person name="Kube M."/>
            <person name="Mussmann M."/>
            <person name="Jarling R."/>
            <person name="Beck A."/>
            <person name="Amann R."/>
            <person name="Wilkes H."/>
            <person name="Reinhardt R."/>
            <person name="Rabus R."/>
        </authorList>
    </citation>
    <scope>NUCLEOTIDE SEQUENCE [LARGE SCALE GENOMIC DNA]</scope>
    <source>
        <strain evidence="10">DSM 7467 / Tol2</strain>
    </source>
</reference>
<dbReference type="EC" id="3.5.4.2" evidence="2 6"/>
<evidence type="ECO:0000259" key="7">
    <source>
        <dbReference type="Pfam" id="PF01979"/>
    </source>
</evidence>
<dbReference type="InterPro" id="IPR011059">
    <property type="entry name" value="Metal-dep_hydrolase_composite"/>
</dbReference>
<dbReference type="AlphaFoldDB" id="K0NQS5"/>
<dbReference type="EMBL" id="FO203503">
    <property type="protein sequence ID" value="CCK82488.1"/>
    <property type="molecule type" value="Genomic_DNA"/>
</dbReference>
<dbReference type="HOGENOM" id="CLU_027935_0_0_7"/>
<dbReference type="InterPro" id="IPR006679">
    <property type="entry name" value="Adenine_deam"/>
</dbReference>
<feature type="domain" description="Amidohydrolase-related" evidence="7">
    <location>
        <begin position="64"/>
        <end position="343"/>
    </location>
</feature>
<evidence type="ECO:0000256" key="3">
    <source>
        <dbReference type="ARBA" id="ARBA00022801"/>
    </source>
</evidence>
<comment type="catalytic activity">
    <reaction evidence="5 6">
        <text>adenine + H2O + H(+) = hypoxanthine + NH4(+)</text>
        <dbReference type="Rhea" id="RHEA:23688"/>
        <dbReference type="ChEBI" id="CHEBI:15377"/>
        <dbReference type="ChEBI" id="CHEBI:15378"/>
        <dbReference type="ChEBI" id="CHEBI:16708"/>
        <dbReference type="ChEBI" id="CHEBI:17368"/>
        <dbReference type="ChEBI" id="CHEBI:28938"/>
        <dbReference type="EC" id="3.5.4.2"/>
    </reaction>
</comment>
<dbReference type="STRING" id="651182.TOL2_C43320"/>
<keyword evidence="3 6" id="KW-0378">Hydrolase</keyword>
<name>K0NQS5_DESTT</name>
<dbReference type="InterPro" id="IPR032466">
    <property type="entry name" value="Metal_Hydrolase"/>
</dbReference>
<dbReference type="PANTHER" id="PTHR11113:SF2">
    <property type="entry name" value="ADENINE DEAMINASE"/>
    <property type="match status" value="1"/>
</dbReference>
<keyword evidence="4 6" id="KW-0464">Manganese</keyword>
<accession>K0NQS5</accession>
<dbReference type="SUPFAM" id="SSF51556">
    <property type="entry name" value="Metallo-dependent hydrolases"/>
    <property type="match status" value="1"/>
</dbReference>
<evidence type="ECO:0000313" key="9">
    <source>
        <dbReference type="EMBL" id="CCK82488.1"/>
    </source>
</evidence>
<evidence type="ECO:0000256" key="4">
    <source>
        <dbReference type="ARBA" id="ARBA00023211"/>
    </source>
</evidence>
<dbReference type="InterPro" id="IPR026912">
    <property type="entry name" value="Adenine_deam_C"/>
</dbReference>
<gene>
    <name evidence="9" type="primary">ade2</name>
    <name evidence="6" type="synonym">ade</name>
    <name evidence="9" type="ordered locus">TOL2_C43320</name>
</gene>
<keyword evidence="10" id="KW-1185">Reference proteome</keyword>